<evidence type="ECO:0000313" key="1">
    <source>
        <dbReference type="EMBL" id="KAF9672927.1"/>
    </source>
</evidence>
<dbReference type="Proteomes" id="UP000657918">
    <property type="component" value="Chromosome 11"/>
</dbReference>
<reference evidence="1 2" key="1">
    <citation type="submission" date="2020-10" db="EMBL/GenBank/DDBJ databases">
        <title>Plant Genome Project.</title>
        <authorList>
            <person name="Zhang R.-G."/>
        </authorList>
    </citation>
    <scope>NUCLEOTIDE SEQUENCE [LARGE SCALE GENOMIC DNA]</scope>
    <source>
        <strain evidence="1">FAFU-HL-1</strain>
        <tissue evidence="1">Leaf</tissue>
    </source>
</reference>
<gene>
    <name evidence="1" type="ORF">SADUNF_Sadunf11G0095200</name>
</gene>
<dbReference type="OrthoDB" id="1713529at2759"/>
<comment type="caution">
    <text evidence="1">The sequence shown here is derived from an EMBL/GenBank/DDBJ whole genome shotgun (WGS) entry which is preliminary data.</text>
</comment>
<protein>
    <submittedName>
        <fullName evidence="1">Uncharacterized protein</fullName>
    </submittedName>
</protein>
<proteinExistence type="predicted"/>
<keyword evidence="2" id="KW-1185">Reference proteome</keyword>
<organism evidence="1 2">
    <name type="scientific">Salix dunnii</name>
    <dbReference type="NCBI Taxonomy" id="1413687"/>
    <lineage>
        <taxon>Eukaryota</taxon>
        <taxon>Viridiplantae</taxon>
        <taxon>Streptophyta</taxon>
        <taxon>Embryophyta</taxon>
        <taxon>Tracheophyta</taxon>
        <taxon>Spermatophyta</taxon>
        <taxon>Magnoliopsida</taxon>
        <taxon>eudicotyledons</taxon>
        <taxon>Gunneridae</taxon>
        <taxon>Pentapetalae</taxon>
        <taxon>rosids</taxon>
        <taxon>fabids</taxon>
        <taxon>Malpighiales</taxon>
        <taxon>Salicaceae</taxon>
        <taxon>Saliceae</taxon>
        <taxon>Salix</taxon>
    </lineage>
</organism>
<dbReference type="EMBL" id="JADGMS010000011">
    <property type="protein sequence ID" value="KAF9672927.1"/>
    <property type="molecule type" value="Genomic_DNA"/>
</dbReference>
<dbReference type="AlphaFoldDB" id="A0A835JND9"/>
<sequence>MDGGRFGFIHGLLYSVTEADIVSVGSVRPATSMVDCWLDSSVLAAERVRNDGHRSSEVNKALQFLSQKSSRIYQELLVVSPTMEPSTSVIPPVSNSQPSETLYVVPHLPDISIKLASNNYFLWKAQLCDVQDQDSCSSQTITGEDCVSQNNPAAAMWLRTDQLILGWINSSLSDGPLSQVISSETSIPLMVLVVTTSQFHQKDARLSRFTKGSPGTHTQTLTNRGGRSAGHGCGGIITYFRCGDPNYKADGCFASDKEAEQFKAFVALQATDPTKETWYPDTGANNHMTVDTSEVQVRALPRSLQITAVESILTEAIPAIVNTTTRVQSSSSLAHNSALMPQSTPCQESSPNTVIQDALELSSLPTGIISHSAPRRCHFMVTRAQTGSLKPKTFFSSKHPIPACFLADFDNHPYEPQKYKQALNDPK</sequence>
<evidence type="ECO:0000313" key="2">
    <source>
        <dbReference type="Proteomes" id="UP000657918"/>
    </source>
</evidence>
<accession>A0A835JND9</accession>
<name>A0A835JND9_9ROSI</name>